<dbReference type="SUPFAM" id="SSF55961">
    <property type="entry name" value="Bet v1-like"/>
    <property type="match status" value="1"/>
</dbReference>
<evidence type="ECO:0000259" key="2">
    <source>
        <dbReference type="Pfam" id="PF08327"/>
    </source>
</evidence>
<gene>
    <name evidence="3" type="ORF">QQM35_01595</name>
</gene>
<keyword evidence="4" id="KW-1185">Reference proteome</keyword>
<comment type="similarity">
    <text evidence="1">Belongs to the AHA1 family.</text>
</comment>
<dbReference type="Proteomes" id="UP001436297">
    <property type="component" value="Chromosome"/>
</dbReference>
<accession>A0ABZ3EE01</accession>
<protein>
    <submittedName>
        <fullName evidence="3">SRPBCC domain-containing protein</fullName>
    </submittedName>
</protein>
<evidence type="ECO:0000313" key="4">
    <source>
        <dbReference type="Proteomes" id="UP001436297"/>
    </source>
</evidence>
<sequence>MALRVEENKIIFTRKFNTTKENIFKAYTEQDLFEKWFHPEGATLEVFEFNVETGGKAFFAIKAPEATSYTVAQYKRVEAPYLIDYYDYFADEQGNIDQNMDGMHNTIRLIGHEDNSSTVESVAELPDAEAAQKLLDMGVEAGMNSTFDNLEKLVQKEFNK</sequence>
<dbReference type="Gene3D" id="3.30.530.20">
    <property type="match status" value="1"/>
</dbReference>
<feature type="domain" description="Activator of Hsp90 ATPase homologue 1/2-like C-terminal" evidence="2">
    <location>
        <begin position="18"/>
        <end position="154"/>
    </location>
</feature>
<name>A0ABZ3EE01_9STAP</name>
<dbReference type="EMBL" id="CP128355">
    <property type="protein sequence ID" value="XAF70838.1"/>
    <property type="molecule type" value="Genomic_DNA"/>
</dbReference>
<dbReference type="RefSeq" id="WP_342610451.1">
    <property type="nucleotide sequence ID" value="NZ_CP128355.1"/>
</dbReference>
<proteinExistence type="inferred from homology"/>
<dbReference type="InterPro" id="IPR023393">
    <property type="entry name" value="START-like_dom_sf"/>
</dbReference>
<organism evidence="3 4">
    <name type="scientific">Staphylococcus hsinchuensis</name>
    <dbReference type="NCBI Taxonomy" id="3051183"/>
    <lineage>
        <taxon>Bacteria</taxon>
        <taxon>Bacillati</taxon>
        <taxon>Bacillota</taxon>
        <taxon>Bacilli</taxon>
        <taxon>Bacillales</taxon>
        <taxon>Staphylococcaceae</taxon>
        <taxon>Staphylococcus</taxon>
    </lineage>
</organism>
<dbReference type="CDD" id="cd07814">
    <property type="entry name" value="SRPBCC_CalC_Aha1-like"/>
    <property type="match status" value="1"/>
</dbReference>
<evidence type="ECO:0000313" key="3">
    <source>
        <dbReference type="EMBL" id="XAF70838.1"/>
    </source>
</evidence>
<dbReference type="Pfam" id="PF08327">
    <property type="entry name" value="AHSA1"/>
    <property type="match status" value="1"/>
</dbReference>
<reference evidence="3 4" key="1">
    <citation type="journal article" date="2024" name="Pathogens">
        <title>Staphylococcus hsinchuensis sp. nov., Isolated from Soymilk.</title>
        <authorList>
            <person name="Wang Y.T."/>
            <person name="Lin Y.C."/>
            <person name="Hsieh Y.H."/>
            <person name="Lin Y.T."/>
            <person name="Hamada M."/>
            <person name="Chen C.C."/>
            <person name="Liou J.S."/>
            <person name="Lee A.Y."/>
            <person name="Zhang W.L."/>
            <person name="Chen Y.T."/>
            <person name="Huang C.H."/>
        </authorList>
    </citation>
    <scope>NUCLEOTIDE SEQUENCE [LARGE SCALE GENOMIC DNA]</scope>
    <source>
        <strain evidence="3 4">H164</strain>
    </source>
</reference>
<dbReference type="InterPro" id="IPR013538">
    <property type="entry name" value="ASHA1/2-like_C"/>
</dbReference>
<evidence type="ECO:0000256" key="1">
    <source>
        <dbReference type="ARBA" id="ARBA00006817"/>
    </source>
</evidence>